<protein>
    <submittedName>
        <fullName evidence="3">Putative kunitz</fullName>
    </submittedName>
</protein>
<dbReference type="SMART" id="SM00131">
    <property type="entry name" value="KU"/>
    <property type="match status" value="1"/>
</dbReference>
<organism evidence="3">
    <name type="scientific">Ixodes ricinus</name>
    <name type="common">Common tick</name>
    <name type="synonym">Acarus ricinus</name>
    <dbReference type="NCBI Taxonomy" id="34613"/>
    <lineage>
        <taxon>Eukaryota</taxon>
        <taxon>Metazoa</taxon>
        <taxon>Ecdysozoa</taxon>
        <taxon>Arthropoda</taxon>
        <taxon>Chelicerata</taxon>
        <taxon>Arachnida</taxon>
        <taxon>Acari</taxon>
        <taxon>Parasitiformes</taxon>
        <taxon>Ixodida</taxon>
        <taxon>Ixodoidea</taxon>
        <taxon>Ixodidae</taxon>
        <taxon>Ixodinae</taxon>
        <taxon>Ixodes</taxon>
    </lineage>
</organism>
<dbReference type="EMBL" id="GIFC01014320">
    <property type="protein sequence ID" value="MXU96403.1"/>
    <property type="molecule type" value="Transcribed_RNA"/>
</dbReference>
<dbReference type="AlphaFoldDB" id="A0A6B0V2B8"/>
<evidence type="ECO:0000259" key="2">
    <source>
        <dbReference type="PROSITE" id="PS50279"/>
    </source>
</evidence>
<proteinExistence type="predicted"/>
<name>A0A6B0V2B8_IXORI</name>
<feature type="chain" id="PRO_5025335619" evidence="1">
    <location>
        <begin position="18"/>
        <end position="215"/>
    </location>
</feature>
<dbReference type="InterPro" id="IPR036880">
    <property type="entry name" value="Kunitz_BPTI_sf"/>
</dbReference>
<sequence length="215" mass="24919">MKVIVLAICFNVGSVFSAGDDTGEDDVPWTVRCLADIGNCTFPEVNLTWHFNNLKKDCDPGPVCPTSINYFLSSTECKKACLKVDEMCSCIRPQEQCESDSTLFWAWNYNGVNCTRNQRCKRTIFDFTNEKQCRALCMKQQYKTDCTDNLKREFKATSKCPDNYEQRYYYNKNRKMCRWFVYDTCDDNGKHDDPENSDNGNNFLSKHECDAACTR</sequence>
<dbReference type="InterPro" id="IPR002223">
    <property type="entry name" value="Kunitz_BPTI"/>
</dbReference>
<feature type="domain" description="BPTI/Kunitz inhibitor" evidence="2">
    <location>
        <begin position="146"/>
        <end position="213"/>
    </location>
</feature>
<reference evidence="3" key="1">
    <citation type="submission" date="2019-12" db="EMBL/GenBank/DDBJ databases">
        <title>An insight into the sialome of adult female Ixodes ricinus ticks feeding for 6 days.</title>
        <authorList>
            <person name="Perner J."/>
            <person name="Ribeiro J.M.C."/>
        </authorList>
    </citation>
    <scope>NUCLEOTIDE SEQUENCE</scope>
    <source>
        <strain evidence="3">Semi-engorged</strain>
        <tissue evidence="3">Salivary glands</tissue>
    </source>
</reference>
<evidence type="ECO:0000313" key="3">
    <source>
        <dbReference type="EMBL" id="MXU96403.1"/>
    </source>
</evidence>
<dbReference type="Pfam" id="PF00014">
    <property type="entry name" value="Kunitz_BPTI"/>
    <property type="match status" value="1"/>
</dbReference>
<feature type="signal peptide" evidence="1">
    <location>
        <begin position="1"/>
        <end position="17"/>
    </location>
</feature>
<evidence type="ECO:0000256" key="1">
    <source>
        <dbReference type="SAM" id="SignalP"/>
    </source>
</evidence>
<dbReference type="PROSITE" id="PS50279">
    <property type="entry name" value="BPTI_KUNITZ_2"/>
    <property type="match status" value="1"/>
</dbReference>
<dbReference type="SUPFAM" id="SSF57362">
    <property type="entry name" value="BPTI-like"/>
    <property type="match status" value="2"/>
</dbReference>
<dbReference type="GO" id="GO:0004867">
    <property type="term" value="F:serine-type endopeptidase inhibitor activity"/>
    <property type="evidence" value="ECO:0007669"/>
    <property type="project" value="InterPro"/>
</dbReference>
<keyword evidence="1" id="KW-0732">Signal</keyword>
<accession>A0A6B0V2B8</accession>
<dbReference type="Gene3D" id="4.10.410.10">
    <property type="entry name" value="Pancreatic trypsin inhibitor Kunitz domain"/>
    <property type="match status" value="2"/>
</dbReference>